<dbReference type="EMBL" id="BSYO01000014">
    <property type="protein sequence ID" value="GMH14803.1"/>
    <property type="molecule type" value="Genomic_DNA"/>
</dbReference>
<evidence type="ECO:0000313" key="2">
    <source>
        <dbReference type="EMBL" id="GMH14803.1"/>
    </source>
</evidence>
<sequence length="218" mass="24499">MRFSSSTFNTLSANALQKLQFNAPEQLRSIESLGFRTNWSHDIVRFISDYCYRIESTTAHTTAQPQIGNDDGRRRLKDESRLSFSPTHSRFLSSTYHHTPTNAKVKLTHVSQTVREQGKRALDRTATMEAVASEREEKQGTRGKWERERDGVGTKKQKRNIEKERASGGTPAFPGTDQETPLASAFVYKKIEKVGGLGEGRRGVLRRAAPPTADCNTQ</sequence>
<organism evidence="2 3">
    <name type="scientific">Nepenthes gracilis</name>
    <name type="common">Slender pitcher plant</name>
    <dbReference type="NCBI Taxonomy" id="150966"/>
    <lineage>
        <taxon>Eukaryota</taxon>
        <taxon>Viridiplantae</taxon>
        <taxon>Streptophyta</taxon>
        <taxon>Embryophyta</taxon>
        <taxon>Tracheophyta</taxon>
        <taxon>Spermatophyta</taxon>
        <taxon>Magnoliopsida</taxon>
        <taxon>eudicotyledons</taxon>
        <taxon>Gunneridae</taxon>
        <taxon>Pentapetalae</taxon>
        <taxon>Caryophyllales</taxon>
        <taxon>Nepenthaceae</taxon>
        <taxon>Nepenthes</taxon>
    </lineage>
</organism>
<name>A0AAD3XRT1_NEPGR</name>
<evidence type="ECO:0000256" key="1">
    <source>
        <dbReference type="SAM" id="MobiDB-lite"/>
    </source>
</evidence>
<comment type="caution">
    <text evidence="2">The sequence shown here is derived from an EMBL/GenBank/DDBJ whole genome shotgun (WGS) entry which is preliminary data.</text>
</comment>
<proteinExistence type="predicted"/>
<feature type="compositionally biased region" description="Basic and acidic residues" evidence="1">
    <location>
        <begin position="132"/>
        <end position="166"/>
    </location>
</feature>
<protein>
    <submittedName>
        <fullName evidence="2">Uncharacterized protein</fullName>
    </submittedName>
</protein>
<gene>
    <name evidence="2" type="ORF">Nepgr_016644</name>
</gene>
<accession>A0AAD3XRT1</accession>
<evidence type="ECO:0000313" key="3">
    <source>
        <dbReference type="Proteomes" id="UP001279734"/>
    </source>
</evidence>
<feature type="region of interest" description="Disordered" evidence="1">
    <location>
        <begin position="114"/>
        <end position="179"/>
    </location>
</feature>
<keyword evidence="3" id="KW-1185">Reference proteome</keyword>
<reference evidence="2" key="1">
    <citation type="submission" date="2023-05" db="EMBL/GenBank/DDBJ databases">
        <title>Nepenthes gracilis genome sequencing.</title>
        <authorList>
            <person name="Fukushima K."/>
        </authorList>
    </citation>
    <scope>NUCLEOTIDE SEQUENCE</scope>
    <source>
        <strain evidence="2">SING2019-196</strain>
    </source>
</reference>
<dbReference type="AlphaFoldDB" id="A0AAD3XRT1"/>
<dbReference type="Proteomes" id="UP001279734">
    <property type="component" value="Unassembled WGS sequence"/>
</dbReference>